<dbReference type="Pfam" id="PF00813">
    <property type="entry name" value="FliP"/>
    <property type="match status" value="1"/>
</dbReference>
<evidence type="ECO:0000256" key="8">
    <source>
        <dbReference type="ARBA" id="ARBA00022989"/>
    </source>
</evidence>
<evidence type="ECO:0000256" key="10">
    <source>
        <dbReference type="ARBA" id="ARBA00023143"/>
    </source>
</evidence>
<evidence type="ECO:0000256" key="12">
    <source>
        <dbReference type="RuleBase" id="RU362069"/>
    </source>
</evidence>
<feature type="chain" id="PRO_5043369415" description="Flagellar biosynthetic protein FliP" evidence="14">
    <location>
        <begin position="41"/>
        <end position="326"/>
    </location>
</feature>
<keyword evidence="11 12" id="KW-1006">Bacterial flagellum protein export</keyword>
<keyword evidence="7 12" id="KW-0653">Protein transport</keyword>
<feature type="transmembrane region" description="Helical" evidence="12">
    <location>
        <begin position="168"/>
        <end position="187"/>
    </location>
</feature>
<comment type="subcellular location">
    <subcellularLocation>
        <location evidence="12">Cell membrane</location>
        <topology evidence="12">Multi-pass membrane protein</topology>
    </subcellularLocation>
    <subcellularLocation>
        <location evidence="12">Bacterial flagellum basal body</location>
    </subcellularLocation>
</comment>
<dbReference type="GO" id="GO:0009306">
    <property type="term" value="P:protein secretion"/>
    <property type="evidence" value="ECO:0007669"/>
    <property type="project" value="UniProtKB-UniRule"/>
</dbReference>
<sequence length="326" mass="33745">MAELLRAPRQLAGMSWLRRGVAVGLLALSTVAVSAAAAQAAAPAVAAGATTSAVSATPVTLVAPGLGTPRLLTPTVVTGLWLPTATIPPAPAPSPSPSPSPSTTTSGNVSVSVDPSLGKPSQTVSIILLLTVLSVAPALLVLCTSFTKIIVVLSLTRNALGTTTIPPNQVLAGLALFLSLFIMSPVLSQMNDAGVQPYLKGQVTQSQAFDAGVKPLRQFMMKQTRPAELATMVKLSDQAAPATPDDVKLTTLIPAFVLSELKSAFIIGFVVFIPFLVIDVVVSSVLMSMGMMMLPPALISLPFKLLLFVMVDGWSLIATALVQSYH</sequence>
<dbReference type="PROSITE" id="PS01061">
    <property type="entry name" value="FLIP_2"/>
    <property type="match status" value="1"/>
</dbReference>
<evidence type="ECO:0000256" key="11">
    <source>
        <dbReference type="ARBA" id="ARBA00023225"/>
    </source>
</evidence>
<organism evidence="15">
    <name type="scientific">Pedococcus sp. KACC 23699</name>
    <dbReference type="NCBI Taxonomy" id="3149228"/>
    <lineage>
        <taxon>Bacteria</taxon>
        <taxon>Bacillati</taxon>
        <taxon>Actinomycetota</taxon>
        <taxon>Actinomycetes</taxon>
        <taxon>Micrococcales</taxon>
        <taxon>Intrasporangiaceae</taxon>
        <taxon>Pedococcus</taxon>
    </lineage>
</organism>
<keyword evidence="6 12" id="KW-1005">Bacterial flagellum biogenesis</keyword>
<feature type="transmembrane region" description="Helical" evidence="12">
    <location>
        <begin position="126"/>
        <end position="156"/>
    </location>
</feature>
<dbReference type="PANTHER" id="PTHR30587">
    <property type="entry name" value="FLAGELLAR BIOSYNTHETIC PROTEIN FLIP"/>
    <property type="match status" value="1"/>
</dbReference>
<keyword evidence="15" id="KW-0966">Cell projection</keyword>
<protein>
    <recommendedName>
        <fullName evidence="2 12">Flagellar biosynthetic protein FliP</fullName>
    </recommendedName>
</protein>
<dbReference type="InterPro" id="IPR005838">
    <property type="entry name" value="T3SS_IM_P"/>
</dbReference>
<keyword evidence="3 12" id="KW-0813">Transport</keyword>
<gene>
    <name evidence="12 15" type="primary">fliP</name>
    <name evidence="15" type="ORF">ABEG17_09790</name>
</gene>
<evidence type="ECO:0000256" key="7">
    <source>
        <dbReference type="ARBA" id="ARBA00022927"/>
    </source>
</evidence>
<dbReference type="GO" id="GO:0005886">
    <property type="term" value="C:plasma membrane"/>
    <property type="evidence" value="ECO:0007669"/>
    <property type="project" value="UniProtKB-SubCell"/>
</dbReference>
<keyword evidence="14" id="KW-0732">Signal</keyword>
<keyword evidence="9 12" id="KW-0472">Membrane</keyword>
<evidence type="ECO:0000256" key="4">
    <source>
        <dbReference type="ARBA" id="ARBA00022475"/>
    </source>
</evidence>
<proteinExistence type="inferred from homology"/>
<feature type="compositionally biased region" description="Pro residues" evidence="13">
    <location>
        <begin position="88"/>
        <end position="100"/>
    </location>
</feature>
<feature type="signal peptide" evidence="14">
    <location>
        <begin position="1"/>
        <end position="40"/>
    </location>
</feature>
<feature type="transmembrane region" description="Helical" evidence="12">
    <location>
        <begin position="264"/>
        <end position="289"/>
    </location>
</feature>
<dbReference type="AlphaFoldDB" id="A0AAU7JZ25"/>
<feature type="region of interest" description="Disordered" evidence="13">
    <location>
        <begin position="88"/>
        <end position="114"/>
    </location>
</feature>
<evidence type="ECO:0000256" key="3">
    <source>
        <dbReference type="ARBA" id="ARBA00022448"/>
    </source>
</evidence>
<dbReference type="PRINTS" id="PR01302">
    <property type="entry name" value="TYPE3IMPPROT"/>
</dbReference>
<dbReference type="PRINTS" id="PR00951">
    <property type="entry name" value="FLGBIOSNFLIP"/>
</dbReference>
<dbReference type="GO" id="GO:0009425">
    <property type="term" value="C:bacterial-type flagellum basal body"/>
    <property type="evidence" value="ECO:0007669"/>
    <property type="project" value="UniProtKB-SubCell"/>
</dbReference>
<feature type="transmembrane region" description="Helical" evidence="12">
    <location>
        <begin position="301"/>
        <end position="322"/>
    </location>
</feature>
<keyword evidence="15" id="KW-0969">Cilium</keyword>
<reference evidence="15" key="1">
    <citation type="submission" date="2024-05" db="EMBL/GenBank/DDBJ databases">
        <authorList>
            <person name="Kim S."/>
            <person name="Heo J."/>
            <person name="Choi H."/>
            <person name="Choi Y."/>
            <person name="Kwon S.-W."/>
            <person name="Kim Y."/>
        </authorList>
    </citation>
    <scope>NUCLEOTIDE SEQUENCE</scope>
    <source>
        <strain evidence="15">KACC 23699</strain>
    </source>
</reference>
<evidence type="ECO:0000256" key="6">
    <source>
        <dbReference type="ARBA" id="ARBA00022795"/>
    </source>
</evidence>
<evidence type="ECO:0000256" key="1">
    <source>
        <dbReference type="ARBA" id="ARBA00006257"/>
    </source>
</evidence>
<evidence type="ECO:0000256" key="13">
    <source>
        <dbReference type="SAM" id="MobiDB-lite"/>
    </source>
</evidence>
<dbReference type="NCBIfam" id="NF009438">
    <property type="entry name" value="PRK12797.1"/>
    <property type="match status" value="1"/>
</dbReference>
<comment type="similarity">
    <text evidence="1 12">Belongs to the FliP/MopC/SpaP family.</text>
</comment>
<name>A0AAU7JZ25_9MICO</name>
<accession>A0AAU7JZ25</accession>
<keyword evidence="15" id="KW-0282">Flagellum</keyword>
<keyword evidence="5 12" id="KW-0812">Transmembrane</keyword>
<dbReference type="PANTHER" id="PTHR30587:SF0">
    <property type="entry name" value="FLAGELLAR BIOSYNTHETIC PROTEIN FLIP"/>
    <property type="match status" value="1"/>
</dbReference>
<dbReference type="InterPro" id="IPR005837">
    <property type="entry name" value="FliP"/>
</dbReference>
<evidence type="ECO:0000256" key="9">
    <source>
        <dbReference type="ARBA" id="ARBA00023136"/>
    </source>
</evidence>
<keyword evidence="8 12" id="KW-1133">Transmembrane helix</keyword>
<comment type="function">
    <text evidence="12">Plays a role in the flagellum-specific transport system.</text>
</comment>
<evidence type="ECO:0000313" key="15">
    <source>
        <dbReference type="EMBL" id="XBO45600.1"/>
    </source>
</evidence>
<dbReference type="NCBIfam" id="TIGR01103">
    <property type="entry name" value="fliP"/>
    <property type="match status" value="1"/>
</dbReference>
<dbReference type="GO" id="GO:0044781">
    <property type="term" value="P:bacterial-type flagellum organization"/>
    <property type="evidence" value="ECO:0007669"/>
    <property type="project" value="UniProtKB-UniRule"/>
</dbReference>
<evidence type="ECO:0000256" key="5">
    <source>
        <dbReference type="ARBA" id="ARBA00022692"/>
    </source>
</evidence>
<dbReference type="RefSeq" id="WP_406833103.1">
    <property type="nucleotide sequence ID" value="NZ_CP157483.1"/>
</dbReference>
<evidence type="ECO:0000256" key="14">
    <source>
        <dbReference type="SAM" id="SignalP"/>
    </source>
</evidence>
<keyword evidence="10" id="KW-0975">Bacterial flagellum</keyword>
<evidence type="ECO:0000256" key="2">
    <source>
        <dbReference type="ARBA" id="ARBA00021714"/>
    </source>
</evidence>
<keyword evidence="4 12" id="KW-1003">Cell membrane</keyword>
<dbReference type="EMBL" id="CP157483">
    <property type="protein sequence ID" value="XBO45600.1"/>
    <property type="molecule type" value="Genomic_DNA"/>
</dbReference>